<dbReference type="EMBL" id="JAFFZE010000017">
    <property type="protein sequence ID" value="MCT2586284.1"/>
    <property type="molecule type" value="Genomic_DNA"/>
</dbReference>
<comment type="caution">
    <text evidence="4">The sequence shown here is derived from an EMBL/GenBank/DDBJ whole genome shotgun (WGS) entry which is preliminary data.</text>
</comment>
<dbReference type="Proteomes" id="UP001156441">
    <property type="component" value="Unassembled WGS sequence"/>
</dbReference>
<feature type="domain" description="N-acetyltransferase" evidence="3">
    <location>
        <begin position="4"/>
        <end position="161"/>
    </location>
</feature>
<dbReference type="PANTHER" id="PTHR10545:SF29">
    <property type="entry name" value="GH14572P-RELATED"/>
    <property type="match status" value="1"/>
</dbReference>
<dbReference type="CDD" id="cd04301">
    <property type="entry name" value="NAT_SF"/>
    <property type="match status" value="1"/>
</dbReference>
<evidence type="ECO:0000256" key="1">
    <source>
        <dbReference type="ARBA" id="ARBA00022679"/>
    </source>
</evidence>
<evidence type="ECO:0000259" key="3">
    <source>
        <dbReference type="PROSITE" id="PS51186"/>
    </source>
</evidence>
<proteinExistence type="predicted"/>
<dbReference type="InterPro" id="IPR016181">
    <property type="entry name" value="Acyl_CoA_acyltransferase"/>
</dbReference>
<name>A0ABT2JG73_9PSEU</name>
<sequence length="165" mass="18442">MPDPRVRRVRESDVDAVVGLVYELAEYERAPDECHLTAEQLRRALFGPSPALFGHVAELDGEVVGCALWFLNFSTWDGVHGIYLEDLYVRPAARGTGLGKALLIALAEECVNNGYTRLQWWVLDWNKPAIDFYESLGATAMDEWTVYRVTGPALDKLAGRDAVRS</sequence>
<dbReference type="Gene3D" id="3.40.630.30">
    <property type="match status" value="1"/>
</dbReference>
<dbReference type="SUPFAM" id="SSF55729">
    <property type="entry name" value="Acyl-CoA N-acyltransferases (Nat)"/>
    <property type="match status" value="1"/>
</dbReference>
<dbReference type="InterPro" id="IPR051016">
    <property type="entry name" value="Diverse_Substrate_AcTransf"/>
</dbReference>
<protein>
    <submittedName>
        <fullName evidence="4">GNAT family N-acetyltransferase</fullName>
    </submittedName>
</protein>
<dbReference type="Pfam" id="PF00583">
    <property type="entry name" value="Acetyltransf_1"/>
    <property type="match status" value="1"/>
</dbReference>
<accession>A0ABT2JG73</accession>
<organism evidence="4 5">
    <name type="scientific">Actinophytocola gossypii</name>
    <dbReference type="NCBI Taxonomy" id="2812003"/>
    <lineage>
        <taxon>Bacteria</taxon>
        <taxon>Bacillati</taxon>
        <taxon>Actinomycetota</taxon>
        <taxon>Actinomycetes</taxon>
        <taxon>Pseudonocardiales</taxon>
        <taxon>Pseudonocardiaceae</taxon>
    </lineage>
</organism>
<keyword evidence="1" id="KW-0808">Transferase</keyword>
<keyword evidence="5" id="KW-1185">Reference proteome</keyword>
<dbReference type="PANTHER" id="PTHR10545">
    <property type="entry name" value="DIAMINE N-ACETYLTRANSFERASE"/>
    <property type="match status" value="1"/>
</dbReference>
<dbReference type="InterPro" id="IPR000182">
    <property type="entry name" value="GNAT_dom"/>
</dbReference>
<dbReference type="RefSeq" id="WP_260194076.1">
    <property type="nucleotide sequence ID" value="NZ_JAFFZE010000017.1"/>
</dbReference>
<evidence type="ECO:0000313" key="4">
    <source>
        <dbReference type="EMBL" id="MCT2586284.1"/>
    </source>
</evidence>
<evidence type="ECO:0000256" key="2">
    <source>
        <dbReference type="ARBA" id="ARBA00023315"/>
    </source>
</evidence>
<gene>
    <name evidence="4" type="ORF">JT362_24500</name>
</gene>
<reference evidence="4 5" key="1">
    <citation type="submission" date="2021-02" db="EMBL/GenBank/DDBJ databases">
        <title>Actinophytocola xerophila sp. nov., isolated from soil of cotton cropping field.</title>
        <authorList>
            <person name="Huang R."/>
            <person name="Chen X."/>
            <person name="Ge X."/>
            <person name="Liu W."/>
        </authorList>
    </citation>
    <scope>NUCLEOTIDE SEQUENCE [LARGE SCALE GENOMIC DNA]</scope>
    <source>
        <strain evidence="4 5">S1-96</strain>
    </source>
</reference>
<evidence type="ECO:0000313" key="5">
    <source>
        <dbReference type="Proteomes" id="UP001156441"/>
    </source>
</evidence>
<dbReference type="PROSITE" id="PS51186">
    <property type="entry name" value="GNAT"/>
    <property type="match status" value="1"/>
</dbReference>
<keyword evidence="2" id="KW-0012">Acyltransferase</keyword>